<feature type="compositionally biased region" description="Basic and acidic residues" evidence="6">
    <location>
        <begin position="47"/>
        <end position="56"/>
    </location>
</feature>
<evidence type="ECO:0000256" key="1">
    <source>
        <dbReference type="ARBA" id="ARBA00022664"/>
    </source>
</evidence>
<proteinExistence type="predicted"/>
<organism evidence="8 9">
    <name type="scientific">Coptis chinensis</name>
    <dbReference type="NCBI Taxonomy" id="261450"/>
    <lineage>
        <taxon>Eukaryota</taxon>
        <taxon>Viridiplantae</taxon>
        <taxon>Streptophyta</taxon>
        <taxon>Embryophyta</taxon>
        <taxon>Tracheophyta</taxon>
        <taxon>Spermatophyta</taxon>
        <taxon>Magnoliopsida</taxon>
        <taxon>Ranunculales</taxon>
        <taxon>Ranunculaceae</taxon>
        <taxon>Coptidoideae</taxon>
        <taxon>Coptis</taxon>
    </lineage>
</organism>
<dbReference type="Proteomes" id="UP000631114">
    <property type="component" value="Unassembled WGS sequence"/>
</dbReference>
<evidence type="ECO:0000256" key="3">
    <source>
        <dbReference type="ARBA" id="ARBA00023187"/>
    </source>
</evidence>
<dbReference type="GO" id="GO:0003723">
    <property type="term" value="F:RNA binding"/>
    <property type="evidence" value="ECO:0007669"/>
    <property type="project" value="UniProtKB-UniRule"/>
</dbReference>
<feature type="compositionally biased region" description="Basic and acidic residues" evidence="6">
    <location>
        <begin position="283"/>
        <end position="330"/>
    </location>
</feature>
<evidence type="ECO:0000259" key="7">
    <source>
        <dbReference type="PROSITE" id="PS50102"/>
    </source>
</evidence>
<feature type="compositionally biased region" description="Basic and acidic residues" evidence="6">
    <location>
        <begin position="1"/>
        <end position="13"/>
    </location>
</feature>
<dbReference type="OrthoDB" id="10266058at2759"/>
<evidence type="ECO:0000256" key="2">
    <source>
        <dbReference type="ARBA" id="ARBA00022884"/>
    </source>
</evidence>
<evidence type="ECO:0000256" key="6">
    <source>
        <dbReference type="SAM" id="MobiDB-lite"/>
    </source>
</evidence>
<feature type="compositionally biased region" description="Basic and acidic residues" evidence="6">
    <location>
        <begin position="340"/>
        <end position="368"/>
    </location>
</feature>
<feature type="compositionally biased region" description="Polar residues" evidence="6">
    <location>
        <begin position="369"/>
        <end position="379"/>
    </location>
</feature>
<dbReference type="SUPFAM" id="SSF54928">
    <property type="entry name" value="RNA-binding domain, RBD"/>
    <property type="match status" value="1"/>
</dbReference>
<dbReference type="Pfam" id="PF00076">
    <property type="entry name" value="RRM_1"/>
    <property type="match status" value="1"/>
</dbReference>
<evidence type="ECO:0000313" key="9">
    <source>
        <dbReference type="Proteomes" id="UP000631114"/>
    </source>
</evidence>
<feature type="compositionally biased region" description="Polar residues" evidence="6">
    <location>
        <begin position="759"/>
        <end position="770"/>
    </location>
</feature>
<evidence type="ECO:0000256" key="4">
    <source>
        <dbReference type="PROSITE-ProRule" id="PRU00176"/>
    </source>
</evidence>
<dbReference type="GO" id="GO:0008380">
    <property type="term" value="P:RNA splicing"/>
    <property type="evidence" value="ECO:0007669"/>
    <property type="project" value="UniProtKB-KW"/>
</dbReference>
<dbReference type="Gene3D" id="3.30.70.330">
    <property type="match status" value="4"/>
</dbReference>
<feature type="domain" description="RRM" evidence="7">
    <location>
        <begin position="525"/>
        <end position="601"/>
    </location>
</feature>
<feature type="compositionally biased region" description="Basic and acidic residues" evidence="6">
    <location>
        <begin position="120"/>
        <end position="276"/>
    </location>
</feature>
<feature type="compositionally biased region" description="Basic and acidic residues" evidence="6">
    <location>
        <begin position="70"/>
        <end position="110"/>
    </location>
</feature>
<reference evidence="8 9" key="1">
    <citation type="submission" date="2020-10" db="EMBL/GenBank/DDBJ databases">
        <title>The Coptis chinensis genome and diversification of protoberbering-type alkaloids.</title>
        <authorList>
            <person name="Wang B."/>
            <person name="Shu S."/>
            <person name="Song C."/>
            <person name="Liu Y."/>
        </authorList>
    </citation>
    <scope>NUCLEOTIDE SEQUENCE [LARGE SCALE GENOMIC DNA]</scope>
    <source>
        <strain evidence="8">HL-2020</strain>
        <tissue evidence="8">Leaf</tissue>
    </source>
</reference>
<feature type="region of interest" description="Disordered" evidence="6">
    <location>
        <begin position="725"/>
        <end position="792"/>
    </location>
</feature>
<dbReference type="InterPro" id="IPR035979">
    <property type="entry name" value="RBD_domain_sf"/>
</dbReference>
<evidence type="ECO:0000256" key="5">
    <source>
        <dbReference type="SAM" id="Coils"/>
    </source>
</evidence>
<dbReference type="SMART" id="SM00360">
    <property type="entry name" value="RRM"/>
    <property type="match status" value="1"/>
</dbReference>
<dbReference type="GO" id="GO:0006397">
    <property type="term" value="P:mRNA processing"/>
    <property type="evidence" value="ECO:0007669"/>
    <property type="project" value="UniProtKB-KW"/>
</dbReference>
<evidence type="ECO:0000313" key="8">
    <source>
        <dbReference type="EMBL" id="KAF9608152.1"/>
    </source>
</evidence>
<dbReference type="AlphaFoldDB" id="A0A835LX16"/>
<comment type="caution">
    <text evidence="8">The sequence shown here is derived from an EMBL/GenBank/DDBJ whole genome shotgun (WGS) entry which is preliminary data.</text>
</comment>
<name>A0A835LX16_9MAGN</name>
<dbReference type="InterPro" id="IPR000504">
    <property type="entry name" value="RRM_dom"/>
</dbReference>
<dbReference type="PROSITE" id="PS50102">
    <property type="entry name" value="RRM"/>
    <property type="match status" value="1"/>
</dbReference>
<dbReference type="EMBL" id="JADFTS010000004">
    <property type="protein sequence ID" value="KAF9608152.1"/>
    <property type="molecule type" value="Genomic_DNA"/>
</dbReference>
<feature type="compositionally biased region" description="Basic and acidic residues" evidence="6">
    <location>
        <begin position="776"/>
        <end position="792"/>
    </location>
</feature>
<accession>A0A835LX16</accession>
<keyword evidence="5" id="KW-0175">Coiled coil</keyword>
<keyword evidence="3" id="KW-0508">mRNA splicing</keyword>
<sequence>MSRSSRQKEKYGNGDELSGATVHDGTAARTRPFSFDEIMIRRKNKKVSADGKDQARDPGNLSRQDTVETFSDHLENDRGNRRGKDSAYVVEKKASEDTTKRGFRKEEATALKESSPVKSGGKESHGSETNLKDKLDNEAGRARESKNEKQSHHRSRNEERLRDDKDKGRTKESKVEKQSHHRSRNEELTRDGDDMGRARERRNEKQSHHRDRDEERPRDDRETRKKQHPGDDKVDRKKHSETLVRRDRYIDSDTVKSERESKSKRRSREEGKDRLETVGYVVKKHDSGKQNLEPVERKDRMKDSSKSHYDGPEQKRRRSGSRELRPRDRSTSLSPRVHKRTYDGREHGESSLHSSNERRQHSDVDRNRVSNNGGHTSNHGWRHGGRGSRLGGYSPRKRRSEAAIRTPSPSPRSPERKSAGWDLPPVGTGSILAGTSSDFQSLNQIVSTDRERESFDATYLRSIVVTIHVAGFQTVAIFMQTPAYLCFIIEIPCFQTVAIFMQTGVPEKSVPAVDATSDIVKDSPHKIFIGGISKDLSSDMLLEIVSSFGHLKAYRFQVNEDLKEPCAFLEYMDQTITLKACAGLNGMKLAGQVLTAVQAFPDASVEENSKSLFYGIPEHAKPLLLEPTKVLKLKNVFNPADLSSLSGSELEETLEDIRIECARFGTVKSINIVRCESIHATESQAVVITNQTDAGVLQDREGDSATKNTQTLDQDISHNCEQIPAAPANMKEPLEDVGDSKGEGESTTKSPETLEQHTNHNSGENSTTEAPNIVKEPLEDGGDFKGDRPSGDKAEVLTKTGVCELYSSLVTDVPAYDLDTDVNPQEVLSLHDTRKDEFINGADHIQNEDASMNDSILVEEELKQEEANDELQEASVQLHQAVGEESKTSEREESKQLVSFDEHFEHGTVLVEYVRTEASVMAAHCLHRRPYGDRIVLVSYIPHDLYISRFPK</sequence>
<feature type="region of interest" description="Disordered" evidence="6">
    <location>
        <begin position="1"/>
        <end position="427"/>
    </location>
</feature>
<dbReference type="PANTHER" id="PTHR23139">
    <property type="entry name" value="RNA-BINDING PROTEIN"/>
    <property type="match status" value="1"/>
</dbReference>
<keyword evidence="9" id="KW-1185">Reference proteome</keyword>
<gene>
    <name evidence="8" type="ORF">IFM89_007538</name>
</gene>
<dbReference type="InterPro" id="IPR012677">
    <property type="entry name" value="Nucleotide-bd_a/b_plait_sf"/>
</dbReference>
<feature type="compositionally biased region" description="Basic and acidic residues" evidence="6">
    <location>
        <begin position="732"/>
        <end position="758"/>
    </location>
</feature>
<feature type="coiled-coil region" evidence="5">
    <location>
        <begin position="857"/>
        <end position="884"/>
    </location>
</feature>
<protein>
    <recommendedName>
        <fullName evidence="7">RRM domain-containing protein</fullName>
    </recommendedName>
</protein>
<keyword evidence="1" id="KW-0507">mRNA processing</keyword>
<keyword evidence="2 4" id="KW-0694">RNA-binding</keyword>